<proteinExistence type="predicted"/>
<keyword evidence="2" id="KW-0812">Transmembrane</keyword>
<evidence type="ECO:0000313" key="3">
    <source>
        <dbReference type="EMBL" id="MBB4888436.1"/>
    </source>
</evidence>
<evidence type="ECO:0000313" key="4">
    <source>
        <dbReference type="Proteomes" id="UP000556436"/>
    </source>
</evidence>
<keyword evidence="2" id="KW-0472">Membrane</keyword>
<dbReference type="EMBL" id="JACHJG010000009">
    <property type="protein sequence ID" value="MBB4888436.1"/>
    <property type="molecule type" value="Genomic_DNA"/>
</dbReference>
<evidence type="ECO:0008006" key="5">
    <source>
        <dbReference type="Google" id="ProtNLM"/>
    </source>
</evidence>
<keyword evidence="4" id="KW-1185">Reference proteome</keyword>
<feature type="transmembrane region" description="Helical" evidence="2">
    <location>
        <begin position="25"/>
        <end position="44"/>
    </location>
</feature>
<dbReference type="AlphaFoldDB" id="A0A7W7LEY2"/>
<evidence type="ECO:0000256" key="1">
    <source>
        <dbReference type="SAM" id="MobiDB-lite"/>
    </source>
</evidence>
<feature type="compositionally biased region" description="Basic and acidic residues" evidence="1">
    <location>
        <begin position="151"/>
        <end position="161"/>
    </location>
</feature>
<evidence type="ECO:0000256" key="2">
    <source>
        <dbReference type="SAM" id="Phobius"/>
    </source>
</evidence>
<dbReference type="Proteomes" id="UP000556436">
    <property type="component" value="Unassembled WGS sequence"/>
</dbReference>
<reference evidence="3 4" key="1">
    <citation type="submission" date="2020-08" db="EMBL/GenBank/DDBJ databases">
        <title>Genomic Encyclopedia of Type Strains, Phase III (KMG-III): the genomes of soil and plant-associated and newly described type strains.</title>
        <authorList>
            <person name="Whitman W."/>
        </authorList>
    </citation>
    <scope>NUCLEOTIDE SEQUENCE [LARGE SCALE GENOMIC DNA]</scope>
    <source>
        <strain evidence="3 4">CECT 3265</strain>
    </source>
</reference>
<keyword evidence="2" id="KW-1133">Transmembrane helix</keyword>
<name>A0A7W7LEY2_STRNE</name>
<feature type="region of interest" description="Disordered" evidence="1">
    <location>
        <begin position="151"/>
        <end position="188"/>
    </location>
</feature>
<comment type="caution">
    <text evidence="3">The sequence shown here is derived from an EMBL/GenBank/DDBJ whole genome shotgun (WGS) entry which is preliminary data.</text>
</comment>
<accession>A0A7W7LEY2</accession>
<feature type="compositionally biased region" description="Basic and acidic residues" evidence="1">
    <location>
        <begin position="1"/>
        <end position="18"/>
    </location>
</feature>
<protein>
    <recommendedName>
        <fullName evidence="5">Sugar kinase</fullName>
    </recommendedName>
</protein>
<gene>
    <name evidence="3" type="ORF">FHS38_004505</name>
</gene>
<organism evidence="3 4">
    <name type="scientific">Streptomyces netropsis</name>
    <name type="common">Streptoverticillium netropsis</name>
    <dbReference type="NCBI Taxonomy" id="55404"/>
    <lineage>
        <taxon>Bacteria</taxon>
        <taxon>Bacillati</taxon>
        <taxon>Actinomycetota</taxon>
        <taxon>Actinomycetes</taxon>
        <taxon>Kitasatosporales</taxon>
        <taxon>Streptomycetaceae</taxon>
        <taxon>Streptomyces</taxon>
    </lineage>
</organism>
<sequence length="188" mass="21148">MITMDPERTAAEPEEPGRPRPRHRWLKPVIVFLLIAIPAGYLYISAMQSRGGNGDKQEQAAATGLEEGWPSRLQRRIYGVWVPPYSEDVSHFETNAWKSSSLYLQFTTTREGFETFLTKVGSSPDALKDGDVTIDEDDAAEVDWKFGDGHHWTGTVREQDKPQPTLDITANLDDPERPKVYVVSTTTP</sequence>
<feature type="region of interest" description="Disordered" evidence="1">
    <location>
        <begin position="1"/>
        <end position="20"/>
    </location>
</feature>